<dbReference type="EMBL" id="GBEZ01003449">
    <property type="protein sequence ID" value="JAC81691.1"/>
    <property type="molecule type" value="Transcribed_RNA"/>
</dbReference>
<proteinExistence type="predicted"/>
<sequence>MNTYAYVLLFVFLSFFFTFLYLNFNSIPKTVPDNTVSQTKPASTKRRRKSVKKKHGRRDSDTGGRNSKVETPGTVGDAFEQTGAAPQDKDSDALQPGSGTEDSEEDGEDNQQFLGIDDVLPSTRGAYVIDSHPSESRRDSLSDGWETVDHAKYNIPRGSTVNAQGLPVPQAGDARGGAPAGGPPPRPKMTKNEKRRQKEQIVRELRQRSAPGASVAQRIGSRSGPRALKDPSERSTVPGM</sequence>
<feature type="compositionally biased region" description="Basic and acidic residues" evidence="1">
    <location>
        <begin position="190"/>
        <end position="207"/>
    </location>
</feature>
<accession>A0A061SG52</accession>
<keyword evidence="2" id="KW-0472">Membrane</keyword>
<feature type="compositionally biased region" description="Polar residues" evidence="1">
    <location>
        <begin position="32"/>
        <end position="42"/>
    </location>
</feature>
<feature type="region of interest" description="Disordered" evidence="1">
    <location>
        <begin position="30"/>
        <end position="110"/>
    </location>
</feature>
<protein>
    <submittedName>
        <fullName evidence="3">Uncharacterized protein</fullName>
    </submittedName>
</protein>
<feature type="transmembrane region" description="Helical" evidence="2">
    <location>
        <begin position="6"/>
        <end position="24"/>
    </location>
</feature>
<feature type="compositionally biased region" description="Basic residues" evidence="1">
    <location>
        <begin position="43"/>
        <end position="57"/>
    </location>
</feature>
<dbReference type="AlphaFoldDB" id="A0A061SG52"/>
<evidence type="ECO:0000256" key="1">
    <source>
        <dbReference type="SAM" id="MobiDB-lite"/>
    </source>
</evidence>
<feature type="region of interest" description="Disordered" evidence="1">
    <location>
        <begin position="155"/>
        <end position="240"/>
    </location>
</feature>
<keyword evidence="2" id="KW-0812">Transmembrane</keyword>
<evidence type="ECO:0000256" key="2">
    <source>
        <dbReference type="SAM" id="Phobius"/>
    </source>
</evidence>
<keyword evidence="2" id="KW-1133">Transmembrane helix</keyword>
<evidence type="ECO:0000313" key="3">
    <source>
        <dbReference type="EMBL" id="JAC81691.1"/>
    </source>
</evidence>
<gene>
    <name evidence="3" type="ORF">TSPGSL018_7340</name>
</gene>
<reference evidence="3" key="1">
    <citation type="submission" date="2014-05" db="EMBL/GenBank/DDBJ databases">
        <title>The transcriptome of the halophilic microalga Tetraselmis sp. GSL018 isolated from the Great Salt Lake, Utah.</title>
        <authorList>
            <person name="Jinkerson R.E."/>
            <person name="D'Adamo S."/>
            <person name="Posewitz M.C."/>
        </authorList>
    </citation>
    <scope>NUCLEOTIDE SEQUENCE</scope>
    <source>
        <strain evidence="3">GSL018</strain>
    </source>
</reference>
<organism evidence="3">
    <name type="scientific">Tetraselmis sp. GSL018</name>
    <dbReference type="NCBI Taxonomy" id="582737"/>
    <lineage>
        <taxon>Eukaryota</taxon>
        <taxon>Viridiplantae</taxon>
        <taxon>Chlorophyta</taxon>
        <taxon>core chlorophytes</taxon>
        <taxon>Chlorodendrophyceae</taxon>
        <taxon>Chlorodendrales</taxon>
        <taxon>Chlorodendraceae</taxon>
        <taxon>Tetraselmis</taxon>
    </lineage>
</organism>
<name>A0A061SG52_9CHLO</name>